<feature type="chain" id="PRO_5012358305" evidence="1">
    <location>
        <begin position="24"/>
        <end position="120"/>
    </location>
</feature>
<proteinExistence type="predicted"/>
<dbReference type="AlphaFoldDB" id="A0A292ZHN4"/>
<organism evidence="2 3">
    <name type="scientific">Sphingobium fuliginis (strain ATCC 27551)</name>
    <dbReference type="NCBI Taxonomy" id="336203"/>
    <lineage>
        <taxon>Bacteria</taxon>
        <taxon>Pseudomonadati</taxon>
        <taxon>Pseudomonadota</taxon>
        <taxon>Alphaproteobacteria</taxon>
        <taxon>Sphingomonadales</taxon>
        <taxon>Sphingomonadaceae</taxon>
        <taxon>Sphingobium</taxon>
    </lineage>
</organism>
<evidence type="ECO:0000313" key="3">
    <source>
        <dbReference type="Proteomes" id="UP000221538"/>
    </source>
</evidence>
<reference evidence="2 3" key="1">
    <citation type="journal article" date="2013" name="Biodegradation">
        <title>Occurrence of 4-tert-butylphenol (4-t-BP) biodegradation in an aquatic sample caused by the presence of Spirodela polyrrhiza and isolation of a 4-t-BP-utilizing bacterium.</title>
        <authorList>
            <person name="Ogata Y."/>
            <person name="Toyama T."/>
            <person name="Yu N."/>
            <person name="Wang X."/>
            <person name="Sei K."/>
            <person name="Ike M."/>
        </authorList>
    </citation>
    <scope>NUCLEOTIDE SEQUENCE [LARGE SCALE GENOMIC DNA]</scope>
    <source>
        <strain evidence="2 3">OMI</strain>
    </source>
</reference>
<evidence type="ECO:0000313" key="2">
    <source>
        <dbReference type="EMBL" id="GAY24232.1"/>
    </source>
</evidence>
<comment type="caution">
    <text evidence="2">The sequence shown here is derived from an EMBL/GenBank/DDBJ whole genome shotgun (WGS) entry which is preliminary data.</text>
</comment>
<dbReference type="Proteomes" id="UP000221538">
    <property type="component" value="Unassembled WGS sequence"/>
</dbReference>
<name>A0A292ZHN4_SPHSA</name>
<reference evidence="2 3" key="2">
    <citation type="journal article" date="2013" name="Environ. Sci. Technol.">
        <title>The 4-tert-butylphenol-utilizing bacterium Sphingobium fuliginis OMI can degrade bisphenols via phenolic ring hydroxylation and meta-cleavage pathway.</title>
        <authorList>
            <person name="Ogata Y."/>
            <person name="Goda S."/>
            <person name="Toyama T."/>
            <person name="Sei K."/>
            <person name="Ike M."/>
        </authorList>
    </citation>
    <scope>NUCLEOTIDE SEQUENCE [LARGE SCALE GENOMIC DNA]</scope>
    <source>
        <strain evidence="2 3">OMI</strain>
    </source>
</reference>
<sequence>MPRSGTFAFCMAMAAGFVQPAAAASSPRTRLVEFRSENCLLISGSRDNAASKVSVNGHIVPVEGRHNWRVRLPVSTVRFWSAPMARTVTVAVEGLSHEADLPIGLLGHADDLAMLVVRAK</sequence>
<gene>
    <name evidence="2" type="ORF">SFOMI_4812</name>
</gene>
<feature type="signal peptide" evidence="1">
    <location>
        <begin position="1"/>
        <end position="23"/>
    </location>
</feature>
<dbReference type="EMBL" id="BEWI01000032">
    <property type="protein sequence ID" value="GAY24232.1"/>
    <property type="molecule type" value="Genomic_DNA"/>
</dbReference>
<protein>
    <submittedName>
        <fullName evidence="2">Uncharacterized protein</fullName>
    </submittedName>
</protein>
<keyword evidence="1" id="KW-0732">Signal</keyword>
<accession>A0A292ZHN4</accession>
<evidence type="ECO:0000256" key="1">
    <source>
        <dbReference type="SAM" id="SignalP"/>
    </source>
</evidence>